<evidence type="ECO:0000313" key="1">
    <source>
        <dbReference type="EMBL" id="SMC16289.1"/>
    </source>
</evidence>
<sequence length="164" mass="17588">MSLPSTIWLQQPQLRFECSAHWQAMQGDARQRHCALCNKTVYNLSAMPADDAAALLATNGGQVCVRFLQHDDGRVKTREDLPLRFRTSARQWPKLAGTAAGALLLATIAACQSDALKPELRALAGTPVLQGEVSAVTPRDGSKMGDVNEAAMGKPLLGEPLPAK</sequence>
<protein>
    <submittedName>
        <fullName evidence="1">Uncharacterized protein</fullName>
    </submittedName>
</protein>
<dbReference type="AlphaFoldDB" id="A0A1W1WX35"/>
<accession>A0A1W1WX35</accession>
<dbReference type="OrthoDB" id="9814057at2"/>
<dbReference type="EMBL" id="FWXD01000001">
    <property type="protein sequence ID" value="SMC16289.1"/>
    <property type="molecule type" value="Genomic_DNA"/>
</dbReference>
<dbReference type="Proteomes" id="UP000192761">
    <property type="component" value="Unassembled WGS sequence"/>
</dbReference>
<proteinExistence type="predicted"/>
<dbReference type="RefSeq" id="WP_084088628.1">
    <property type="nucleotide sequence ID" value="NZ_FWXD01000001.1"/>
</dbReference>
<keyword evidence="2" id="KW-1185">Reference proteome</keyword>
<name>A0A1W1WX35_9NEIS</name>
<gene>
    <name evidence="1" type="ORF">SAMN02745857_00151</name>
</gene>
<organism evidence="1 2">
    <name type="scientific">Andreprevotia lacus DSM 23236</name>
    <dbReference type="NCBI Taxonomy" id="1121001"/>
    <lineage>
        <taxon>Bacteria</taxon>
        <taxon>Pseudomonadati</taxon>
        <taxon>Pseudomonadota</taxon>
        <taxon>Betaproteobacteria</taxon>
        <taxon>Neisseriales</taxon>
        <taxon>Chitinibacteraceae</taxon>
        <taxon>Andreprevotia</taxon>
    </lineage>
</organism>
<evidence type="ECO:0000313" key="2">
    <source>
        <dbReference type="Proteomes" id="UP000192761"/>
    </source>
</evidence>
<reference evidence="1 2" key="1">
    <citation type="submission" date="2017-04" db="EMBL/GenBank/DDBJ databases">
        <authorList>
            <person name="Afonso C.L."/>
            <person name="Miller P.J."/>
            <person name="Scott M.A."/>
            <person name="Spackman E."/>
            <person name="Goraichik I."/>
            <person name="Dimitrov K.M."/>
            <person name="Suarez D.L."/>
            <person name="Swayne D.E."/>
        </authorList>
    </citation>
    <scope>NUCLEOTIDE SEQUENCE [LARGE SCALE GENOMIC DNA]</scope>
    <source>
        <strain evidence="1 2">DSM 23236</strain>
    </source>
</reference>